<dbReference type="HOGENOM" id="CLU_022118_1_0_9"/>
<dbReference type="GeneID" id="98918951"/>
<comment type="caution">
    <text evidence="7">The sequence shown here is derived from an EMBL/GenBank/DDBJ whole genome shotgun (WGS) entry which is preliminary data.</text>
</comment>
<dbReference type="PANTHER" id="PTHR43471">
    <property type="entry name" value="ABC TRANSPORTER PERMEASE"/>
    <property type="match status" value="1"/>
</dbReference>
<dbReference type="eggNOG" id="COG1668">
    <property type="taxonomic scope" value="Bacteria"/>
</dbReference>
<proteinExistence type="predicted"/>
<dbReference type="GO" id="GO:0016020">
    <property type="term" value="C:membrane"/>
    <property type="evidence" value="ECO:0007669"/>
    <property type="project" value="UniProtKB-SubCell"/>
</dbReference>
<accession>D4RZ19</accession>
<name>D4RZ19_9FIRM</name>
<dbReference type="PANTHER" id="PTHR43471:SF3">
    <property type="entry name" value="ABC TRANSPORTER PERMEASE PROTEIN NATB"/>
    <property type="match status" value="1"/>
</dbReference>
<feature type="transmembrane region" description="Helical" evidence="5">
    <location>
        <begin position="323"/>
        <end position="342"/>
    </location>
</feature>
<dbReference type="Proteomes" id="UP000006238">
    <property type="component" value="Unassembled WGS sequence"/>
</dbReference>
<evidence type="ECO:0000256" key="2">
    <source>
        <dbReference type="ARBA" id="ARBA00022692"/>
    </source>
</evidence>
<keyword evidence="2 5" id="KW-0812">Transmembrane</keyword>
<keyword evidence="3 5" id="KW-1133">Transmembrane helix</keyword>
<evidence type="ECO:0000259" key="6">
    <source>
        <dbReference type="Pfam" id="PF12698"/>
    </source>
</evidence>
<dbReference type="GO" id="GO:0140359">
    <property type="term" value="F:ABC-type transporter activity"/>
    <property type="evidence" value="ECO:0007669"/>
    <property type="project" value="InterPro"/>
</dbReference>
<keyword evidence="8" id="KW-1185">Reference proteome</keyword>
<dbReference type="Pfam" id="PF12698">
    <property type="entry name" value="ABC2_membrane_3"/>
    <property type="match status" value="1"/>
</dbReference>
<evidence type="ECO:0000256" key="4">
    <source>
        <dbReference type="ARBA" id="ARBA00023136"/>
    </source>
</evidence>
<dbReference type="STRING" id="45851.BHV86_03280"/>
<evidence type="ECO:0000256" key="1">
    <source>
        <dbReference type="ARBA" id="ARBA00004141"/>
    </source>
</evidence>
<evidence type="ECO:0000313" key="7">
    <source>
        <dbReference type="EMBL" id="EFF68720.1"/>
    </source>
</evidence>
<evidence type="ECO:0000313" key="8">
    <source>
        <dbReference type="Proteomes" id="UP000006238"/>
    </source>
</evidence>
<protein>
    <recommendedName>
        <fullName evidence="6">ABC-2 type transporter transmembrane domain-containing protein</fullName>
    </recommendedName>
</protein>
<evidence type="ECO:0000256" key="3">
    <source>
        <dbReference type="ARBA" id="ARBA00022989"/>
    </source>
</evidence>
<dbReference type="RefSeq" id="WP_005602387.1">
    <property type="nucleotide sequence ID" value="NZ_GG663522.1"/>
</dbReference>
<feature type="transmembrane region" description="Helical" evidence="5">
    <location>
        <begin position="289"/>
        <end position="314"/>
    </location>
</feature>
<dbReference type="AlphaFoldDB" id="D4RZ19"/>
<feature type="transmembrane region" description="Helical" evidence="5">
    <location>
        <begin position="194"/>
        <end position="212"/>
    </location>
</feature>
<comment type="subcellular location">
    <subcellularLocation>
        <location evidence="1">Membrane</location>
        <topology evidence="1">Multi-pass membrane protein</topology>
    </subcellularLocation>
</comment>
<gene>
    <name evidence="7" type="ORF">BUTYVIB_01083</name>
</gene>
<feature type="domain" description="ABC-2 type transporter transmembrane" evidence="6">
    <location>
        <begin position="18"/>
        <end position="392"/>
    </location>
</feature>
<feature type="transmembrane region" description="Helical" evidence="5">
    <location>
        <begin position="21"/>
        <end position="43"/>
    </location>
</feature>
<feature type="transmembrane region" description="Helical" evidence="5">
    <location>
        <begin position="373"/>
        <end position="392"/>
    </location>
</feature>
<feature type="transmembrane region" description="Helical" evidence="5">
    <location>
        <begin position="242"/>
        <end position="269"/>
    </location>
</feature>
<sequence>MGFKVILSKELKRVFGDKKMVFSLFILPIILIAGIYGVMFFLIGKEKSSINEHVSEVYVQNMPDNFSELMAGHTDCKINIIPAGESVESYKDGLLDGTYDLVVVFPENFYENFKNADAGSALPDIKTFYNPSENNSGEARTRFTGTYLEEYKQILLKERFGSLDYAMVFSVDADNPDMIVQDKDKATGKILGSIIPYLITILIFAGAMGLGVDTIAGEKERGTIANLLISPIKRVDIIMGKIVSLAIVSVLSAAVYVISFIGSAVVLSGMGGMGEMVNGLSLNFTTVQIIQFVVLLLGLVLLYVGIIGFVSLLAKNVKEAQSFIMPVYIIVMFAGMITMYSGDVTSGSYMIPVYNTSAAFKGIFERTITMNQYLTSTIITYAFAGVMVWLMAKAMNSEKIMLNA</sequence>
<dbReference type="InterPro" id="IPR013525">
    <property type="entry name" value="ABC2_TM"/>
</dbReference>
<keyword evidence="4 5" id="KW-0472">Membrane</keyword>
<dbReference type="EMBL" id="ABWN01000026">
    <property type="protein sequence ID" value="EFF68720.1"/>
    <property type="molecule type" value="Genomic_DNA"/>
</dbReference>
<reference evidence="7 8" key="1">
    <citation type="submission" date="2010-02" db="EMBL/GenBank/DDBJ databases">
        <authorList>
            <person name="Weinstock G."/>
            <person name="Sodergren E."/>
            <person name="Clifton S."/>
            <person name="Fulton L."/>
            <person name="Fulton B."/>
            <person name="Courtney L."/>
            <person name="Fronick C."/>
            <person name="Harrison M."/>
            <person name="Strong C."/>
            <person name="Farmer C."/>
            <person name="Delahaunty K."/>
            <person name="Markovic C."/>
            <person name="Hall O."/>
            <person name="Minx P."/>
            <person name="Tomlinson C."/>
            <person name="Mitreva M."/>
            <person name="Nelson J."/>
            <person name="Hou S."/>
            <person name="Wollam A."/>
            <person name="Pepin K.H."/>
            <person name="Johnson M."/>
            <person name="Bhonagiri V."/>
            <person name="Zhang X."/>
            <person name="Suruliraj S."/>
            <person name="Warren W."/>
            <person name="Chinwalla A."/>
            <person name="Mardis E.R."/>
            <person name="Wilson R.K."/>
        </authorList>
    </citation>
    <scope>NUCLEOTIDE SEQUENCE [LARGE SCALE GENOMIC DNA]</scope>
    <source>
        <strain evidence="7 8">DSM 2876</strain>
    </source>
</reference>
<evidence type="ECO:0000256" key="5">
    <source>
        <dbReference type="SAM" id="Phobius"/>
    </source>
</evidence>
<organism evidence="7 8">
    <name type="scientific">Eshraghiella crossota DSM 2876</name>
    <dbReference type="NCBI Taxonomy" id="511680"/>
    <lineage>
        <taxon>Bacteria</taxon>
        <taxon>Bacillati</taxon>
        <taxon>Bacillota</taxon>
        <taxon>Clostridia</taxon>
        <taxon>Lachnospirales</taxon>
        <taxon>Lachnospiraceae</taxon>
        <taxon>Eshraghiella</taxon>
    </lineage>
</organism>